<reference evidence="3 4" key="1">
    <citation type="journal article" date="2020" name="ISME J.">
        <title>Uncovering the hidden diversity of litter-decomposition mechanisms in mushroom-forming fungi.</title>
        <authorList>
            <person name="Floudas D."/>
            <person name="Bentzer J."/>
            <person name="Ahren D."/>
            <person name="Johansson T."/>
            <person name="Persson P."/>
            <person name="Tunlid A."/>
        </authorList>
    </citation>
    <scope>NUCLEOTIDE SEQUENCE [LARGE SCALE GENOMIC DNA]</scope>
    <source>
        <strain evidence="3 4">CBS 291.85</strain>
    </source>
</reference>
<feature type="compositionally biased region" description="Low complexity" evidence="1">
    <location>
        <begin position="191"/>
        <end position="200"/>
    </location>
</feature>
<protein>
    <recommendedName>
        <fullName evidence="5">Zn(2)-C6 fungal-type domain-containing protein</fullName>
    </recommendedName>
</protein>
<proteinExistence type="predicted"/>
<keyword evidence="2" id="KW-0812">Transmembrane</keyword>
<keyword evidence="4" id="KW-1185">Reference proteome</keyword>
<feature type="transmembrane region" description="Helical" evidence="2">
    <location>
        <begin position="243"/>
        <end position="263"/>
    </location>
</feature>
<keyword evidence="2" id="KW-0472">Membrane</keyword>
<dbReference type="SUPFAM" id="SSF57701">
    <property type="entry name" value="Zn2/Cys6 DNA-binding domain"/>
    <property type="match status" value="1"/>
</dbReference>
<dbReference type="GO" id="GO:0000981">
    <property type="term" value="F:DNA-binding transcription factor activity, RNA polymerase II-specific"/>
    <property type="evidence" value="ECO:0007669"/>
    <property type="project" value="InterPro"/>
</dbReference>
<dbReference type="InterPro" id="IPR001138">
    <property type="entry name" value="Zn2Cys6_DnaBD"/>
</dbReference>
<dbReference type="GO" id="GO:0008270">
    <property type="term" value="F:zinc ion binding"/>
    <property type="evidence" value="ECO:0007669"/>
    <property type="project" value="InterPro"/>
</dbReference>
<evidence type="ECO:0008006" key="5">
    <source>
        <dbReference type="Google" id="ProtNLM"/>
    </source>
</evidence>
<dbReference type="Gene3D" id="4.10.240.10">
    <property type="entry name" value="Zn(2)-C6 fungal-type DNA-binding domain"/>
    <property type="match status" value="1"/>
</dbReference>
<accession>A0A8H5FN91</accession>
<sequence length="298" mass="33493">MESIKNILSAPVGSTGALQNTPDTSNEALRRHKACLTCRFLKIKCDGGRICGLYQHHNKDDRCEYAYGMGKSRTRQLEDTLARLEARLQELENLNETPAVALSDPYDGLGVITGTMETTRRVLVSAWNDFIDFGRLDELLVKTGVPGVNLPKVREQKDSPPSPLPLSSPSQDDFDKLSITNVSGDAHHSTTNDNSTTTNSHNVHINITTDSHNNNSNSDCCNNQCANDIDQGKRRRRWSIMKFIHVPIAVPTFFPVMCLPQGFMQWVWDAFSQQWVQSWSAPIVQWFNNTTVPFPYHS</sequence>
<comment type="caution">
    <text evidence="3">The sequence shown here is derived from an EMBL/GenBank/DDBJ whole genome shotgun (WGS) entry which is preliminary data.</text>
</comment>
<dbReference type="Proteomes" id="UP000559256">
    <property type="component" value="Unassembled WGS sequence"/>
</dbReference>
<gene>
    <name evidence="3" type="ORF">D9758_017030</name>
</gene>
<name>A0A8H5FN91_9AGAR</name>
<feature type="region of interest" description="Disordered" evidence="1">
    <location>
        <begin position="150"/>
        <end position="200"/>
    </location>
</feature>
<evidence type="ECO:0000256" key="1">
    <source>
        <dbReference type="SAM" id="MobiDB-lite"/>
    </source>
</evidence>
<evidence type="ECO:0000313" key="4">
    <source>
        <dbReference type="Proteomes" id="UP000559256"/>
    </source>
</evidence>
<dbReference type="EMBL" id="JAACJM010000157">
    <property type="protein sequence ID" value="KAF5342762.1"/>
    <property type="molecule type" value="Genomic_DNA"/>
</dbReference>
<dbReference type="CDD" id="cd00067">
    <property type="entry name" value="GAL4"/>
    <property type="match status" value="1"/>
</dbReference>
<dbReference type="AlphaFoldDB" id="A0A8H5FN91"/>
<keyword evidence="2" id="KW-1133">Transmembrane helix</keyword>
<evidence type="ECO:0000256" key="2">
    <source>
        <dbReference type="SAM" id="Phobius"/>
    </source>
</evidence>
<organism evidence="3 4">
    <name type="scientific">Tetrapyrgos nigripes</name>
    <dbReference type="NCBI Taxonomy" id="182062"/>
    <lineage>
        <taxon>Eukaryota</taxon>
        <taxon>Fungi</taxon>
        <taxon>Dikarya</taxon>
        <taxon>Basidiomycota</taxon>
        <taxon>Agaricomycotina</taxon>
        <taxon>Agaricomycetes</taxon>
        <taxon>Agaricomycetidae</taxon>
        <taxon>Agaricales</taxon>
        <taxon>Marasmiineae</taxon>
        <taxon>Marasmiaceae</taxon>
        <taxon>Tetrapyrgos</taxon>
    </lineage>
</organism>
<evidence type="ECO:0000313" key="3">
    <source>
        <dbReference type="EMBL" id="KAF5342762.1"/>
    </source>
</evidence>
<dbReference type="InterPro" id="IPR036864">
    <property type="entry name" value="Zn2-C6_fun-type_DNA-bd_sf"/>
</dbReference>
<dbReference type="OrthoDB" id="39175at2759"/>